<evidence type="ECO:0000313" key="3">
    <source>
        <dbReference type="Proteomes" id="UP001501521"/>
    </source>
</evidence>
<evidence type="ECO:0000313" key="2">
    <source>
        <dbReference type="EMBL" id="GAA4905632.1"/>
    </source>
</evidence>
<evidence type="ECO:0000256" key="1">
    <source>
        <dbReference type="SAM" id="MobiDB-lite"/>
    </source>
</evidence>
<accession>A0ABP9FLB5</accession>
<gene>
    <name evidence="2" type="ORF">GCM10025789_26200</name>
</gene>
<keyword evidence="3" id="KW-1185">Reference proteome</keyword>
<proteinExistence type="predicted"/>
<dbReference type="EMBL" id="BAABLV010000038">
    <property type="protein sequence ID" value="GAA4905632.1"/>
    <property type="molecule type" value="Genomic_DNA"/>
</dbReference>
<feature type="region of interest" description="Disordered" evidence="1">
    <location>
        <begin position="1"/>
        <end position="80"/>
    </location>
</feature>
<protein>
    <submittedName>
        <fullName evidence="2">Uncharacterized protein</fullName>
    </submittedName>
</protein>
<name>A0ABP9FLB5_9ACTN</name>
<organism evidence="2 3">
    <name type="scientific">Tessaracoccus lubricantis</name>
    <dbReference type="NCBI Taxonomy" id="545543"/>
    <lineage>
        <taxon>Bacteria</taxon>
        <taxon>Bacillati</taxon>
        <taxon>Actinomycetota</taxon>
        <taxon>Actinomycetes</taxon>
        <taxon>Propionibacteriales</taxon>
        <taxon>Propionibacteriaceae</taxon>
        <taxon>Tessaracoccus</taxon>
    </lineage>
</organism>
<sequence length="80" mass="8435">MVLQQQHDGAVEVSAAPGLGGDEQLTHSDRTGMHGPNPNGQDRGMGMKNRGHGGWGPGARVEPSRKDASTTVRMSAWDAE</sequence>
<comment type="caution">
    <text evidence="2">The sequence shown here is derived from an EMBL/GenBank/DDBJ whole genome shotgun (WGS) entry which is preliminary data.</text>
</comment>
<reference evidence="3" key="1">
    <citation type="journal article" date="2019" name="Int. J. Syst. Evol. Microbiol.">
        <title>The Global Catalogue of Microorganisms (GCM) 10K type strain sequencing project: providing services to taxonomists for standard genome sequencing and annotation.</title>
        <authorList>
            <consortium name="The Broad Institute Genomics Platform"/>
            <consortium name="The Broad Institute Genome Sequencing Center for Infectious Disease"/>
            <person name="Wu L."/>
            <person name="Ma J."/>
        </authorList>
    </citation>
    <scope>NUCLEOTIDE SEQUENCE [LARGE SCALE GENOMIC DNA]</scope>
    <source>
        <strain evidence="3">JCM 19125</strain>
    </source>
</reference>
<dbReference type="Proteomes" id="UP001501521">
    <property type="component" value="Unassembled WGS sequence"/>
</dbReference>